<dbReference type="Proteomes" id="UP000225605">
    <property type="component" value="Unassembled WGS sequence"/>
</dbReference>
<evidence type="ECO:0000313" key="4">
    <source>
        <dbReference type="Proteomes" id="UP000283568"/>
    </source>
</evidence>
<name>A0A2D0IJS6_9GAMM</name>
<proteinExistence type="predicted"/>
<accession>A0A2D0IJS6</accession>
<protein>
    <submittedName>
        <fullName evidence="1">Uncharacterized protein</fullName>
    </submittedName>
</protein>
<keyword evidence="4" id="KW-1185">Reference proteome</keyword>
<dbReference type="RefSeq" id="WP_099134105.1">
    <property type="nucleotide sequence ID" value="NZ_CAWNOJ010000067.1"/>
</dbReference>
<dbReference type="Proteomes" id="UP000283568">
    <property type="component" value="Unassembled WGS sequence"/>
</dbReference>
<gene>
    <name evidence="2" type="ORF">BDE27_0700</name>
    <name evidence="1" type="ORF">Xehl_04031</name>
</gene>
<evidence type="ECO:0000313" key="3">
    <source>
        <dbReference type="Proteomes" id="UP000225605"/>
    </source>
</evidence>
<evidence type="ECO:0000313" key="2">
    <source>
        <dbReference type="EMBL" id="RKE93016.1"/>
    </source>
</evidence>
<organism evidence="1 3">
    <name type="scientific">Xenorhabdus ehlersii</name>
    <dbReference type="NCBI Taxonomy" id="290111"/>
    <lineage>
        <taxon>Bacteria</taxon>
        <taxon>Pseudomonadati</taxon>
        <taxon>Pseudomonadota</taxon>
        <taxon>Gammaproteobacteria</taxon>
        <taxon>Enterobacterales</taxon>
        <taxon>Morganellaceae</taxon>
        <taxon>Xenorhabdus</taxon>
    </lineage>
</organism>
<reference evidence="1 3" key="1">
    <citation type="journal article" date="2017" name="Nat. Microbiol.">
        <title>Natural product diversity associated with the nematode symbionts Photorhabdus and Xenorhabdus.</title>
        <authorList>
            <person name="Tobias N.J."/>
            <person name="Wolff H."/>
            <person name="Djahanschiri B."/>
            <person name="Grundmann F."/>
            <person name="Kronenwerth M."/>
            <person name="Shi Y.M."/>
            <person name="Simonyi S."/>
            <person name="Grun P."/>
            <person name="Shapiro-Ilan D."/>
            <person name="Pidot S.J."/>
            <person name="Stinear T.P."/>
            <person name="Ebersberger I."/>
            <person name="Bode H.B."/>
        </authorList>
    </citation>
    <scope>NUCLEOTIDE SEQUENCE [LARGE SCALE GENOMIC DNA]</scope>
    <source>
        <strain evidence="1 3">DSM 16337</strain>
    </source>
</reference>
<reference evidence="2 4" key="2">
    <citation type="submission" date="2018-09" db="EMBL/GenBank/DDBJ databases">
        <title>Genomic Encyclopedia of Archaeal and Bacterial Type Strains, Phase II (KMG-II): from individual species to whole genera.</title>
        <authorList>
            <person name="Goeker M."/>
        </authorList>
    </citation>
    <scope>NUCLEOTIDE SEQUENCE [LARGE SCALE GENOMIC DNA]</scope>
    <source>
        <strain evidence="2 4">DSM 16337</strain>
    </source>
</reference>
<dbReference type="EMBL" id="NIBT01000052">
    <property type="protein sequence ID" value="PHM22009.1"/>
    <property type="molecule type" value="Genomic_DNA"/>
</dbReference>
<evidence type="ECO:0000313" key="1">
    <source>
        <dbReference type="EMBL" id="PHM22009.1"/>
    </source>
</evidence>
<dbReference type="EMBL" id="RAQI01000001">
    <property type="protein sequence ID" value="RKE93016.1"/>
    <property type="molecule type" value="Genomic_DNA"/>
</dbReference>
<sequence>MDKRGKIMFTYVSSDADEMLGKPANYLLMDKKSQQIDFSCIVGVNVDLDCNFHSKSFIYHADGNQKVDFMDDGIAEAGIDNMSGIFFSENNVSFVLTERFKKVTFDKSGLYLIKVCLYDGLLEDKNSNHEIIDEKDAYFYVGEFREEYSYE</sequence>
<comment type="caution">
    <text evidence="1">The sequence shown here is derived from an EMBL/GenBank/DDBJ whole genome shotgun (WGS) entry which is preliminary data.</text>
</comment>
<dbReference type="AlphaFoldDB" id="A0A2D0IJS6"/>